<accession>A0A2P2PGF9</accession>
<reference evidence="1" key="1">
    <citation type="submission" date="2018-02" db="EMBL/GenBank/DDBJ databases">
        <title>Rhizophora mucronata_Transcriptome.</title>
        <authorList>
            <person name="Meera S.P."/>
            <person name="Sreeshan A."/>
            <person name="Augustine A."/>
        </authorList>
    </citation>
    <scope>NUCLEOTIDE SEQUENCE</scope>
    <source>
        <tissue evidence="1">Leaf</tissue>
    </source>
</reference>
<organism evidence="1">
    <name type="scientific">Rhizophora mucronata</name>
    <name type="common">Asiatic mangrove</name>
    <dbReference type="NCBI Taxonomy" id="61149"/>
    <lineage>
        <taxon>Eukaryota</taxon>
        <taxon>Viridiplantae</taxon>
        <taxon>Streptophyta</taxon>
        <taxon>Embryophyta</taxon>
        <taxon>Tracheophyta</taxon>
        <taxon>Spermatophyta</taxon>
        <taxon>Magnoliopsida</taxon>
        <taxon>eudicotyledons</taxon>
        <taxon>Gunneridae</taxon>
        <taxon>Pentapetalae</taxon>
        <taxon>rosids</taxon>
        <taxon>fabids</taxon>
        <taxon>Malpighiales</taxon>
        <taxon>Rhizophoraceae</taxon>
        <taxon>Rhizophora</taxon>
    </lineage>
</organism>
<dbReference type="AlphaFoldDB" id="A0A2P2PGF9"/>
<protein>
    <submittedName>
        <fullName evidence="1">Uncharacterized protein</fullName>
    </submittedName>
</protein>
<proteinExistence type="predicted"/>
<name>A0A2P2PGF9_RHIMU</name>
<evidence type="ECO:0000313" key="1">
    <source>
        <dbReference type="EMBL" id="MBX53820.1"/>
    </source>
</evidence>
<sequence length="37" mass="4073">MTHRGRKLLFLLCALFYALAAIAAYALVSSSLHSYSL</sequence>
<dbReference type="EMBL" id="GGEC01073336">
    <property type="protein sequence ID" value="MBX53820.1"/>
    <property type="molecule type" value="Transcribed_RNA"/>
</dbReference>